<evidence type="ECO:0000256" key="4">
    <source>
        <dbReference type="ARBA" id="ARBA00022692"/>
    </source>
</evidence>
<evidence type="ECO:0000256" key="7">
    <source>
        <dbReference type="SAM" id="Phobius"/>
    </source>
</evidence>
<dbReference type="Proteomes" id="UP000321129">
    <property type="component" value="Unassembled WGS sequence"/>
</dbReference>
<comment type="similarity">
    <text evidence="2">Belongs to the DoxX family.</text>
</comment>
<feature type="transmembrane region" description="Helical" evidence="7">
    <location>
        <begin position="7"/>
        <end position="26"/>
    </location>
</feature>
<gene>
    <name evidence="8" type="ORF">FSZ31_04515</name>
</gene>
<dbReference type="Pfam" id="PF07681">
    <property type="entry name" value="DoxX"/>
    <property type="match status" value="1"/>
</dbReference>
<keyword evidence="6 7" id="KW-0472">Membrane</keyword>
<dbReference type="InterPro" id="IPR032808">
    <property type="entry name" value="DoxX"/>
</dbReference>
<keyword evidence="9" id="KW-1185">Reference proteome</keyword>
<organism evidence="8 9">
    <name type="scientific">Flavisphingopyxis soli</name>
    <dbReference type="NCBI Taxonomy" id="2601267"/>
    <lineage>
        <taxon>Bacteria</taxon>
        <taxon>Pseudomonadati</taxon>
        <taxon>Pseudomonadota</taxon>
        <taxon>Alphaproteobacteria</taxon>
        <taxon>Sphingomonadales</taxon>
        <taxon>Sphingopyxidaceae</taxon>
        <taxon>Flavisphingopyxis</taxon>
    </lineage>
</organism>
<evidence type="ECO:0000313" key="9">
    <source>
        <dbReference type="Proteomes" id="UP000321129"/>
    </source>
</evidence>
<comment type="subcellular location">
    <subcellularLocation>
        <location evidence="1">Cell membrane</location>
        <topology evidence="1">Multi-pass membrane protein</topology>
    </subcellularLocation>
</comment>
<name>A0A5C6UUS9_9SPHN</name>
<protein>
    <submittedName>
        <fullName evidence="8">DoxX family protein</fullName>
    </submittedName>
</protein>
<evidence type="ECO:0000256" key="6">
    <source>
        <dbReference type="ARBA" id="ARBA00023136"/>
    </source>
</evidence>
<sequence length="166" mass="18123">MGTLFAFIGRIGLSLIFILSGVGKLMNPEATNSYIASNPYLSSMGFLPMAWGIGLFELVAGVFILIGFMTRLTSLLLAGFTILAALFFHNDFGDPMQQANFLKNIAIAGGFLVLFAYGNTRSSLDSYRAARKDQADRTVVHERVVHDEALGNDPVVVTDRTTTRHD</sequence>
<feature type="transmembrane region" description="Helical" evidence="7">
    <location>
        <begin position="72"/>
        <end position="89"/>
    </location>
</feature>
<dbReference type="EMBL" id="VOPY01000001">
    <property type="protein sequence ID" value="TXC74445.1"/>
    <property type="molecule type" value="Genomic_DNA"/>
</dbReference>
<dbReference type="PANTHER" id="PTHR33452">
    <property type="entry name" value="OXIDOREDUCTASE CATD-RELATED"/>
    <property type="match status" value="1"/>
</dbReference>
<keyword evidence="3" id="KW-1003">Cell membrane</keyword>
<proteinExistence type="inferred from homology"/>
<dbReference type="InterPro" id="IPR051907">
    <property type="entry name" value="DoxX-like_oxidoreductase"/>
</dbReference>
<keyword evidence="5 7" id="KW-1133">Transmembrane helix</keyword>
<evidence type="ECO:0000256" key="1">
    <source>
        <dbReference type="ARBA" id="ARBA00004651"/>
    </source>
</evidence>
<evidence type="ECO:0000256" key="5">
    <source>
        <dbReference type="ARBA" id="ARBA00022989"/>
    </source>
</evidence>
<keyword evidence="4 7" id="KW-0812">Transmembrane</keyword>
<feature type="transmembrane region" description="Helical" evidence="7">
    <location>
        <begin position="101"/>
        <end position="118"/>
    </location>
</feature>
<evidence type="ECO:0000256" key="3">
    <source>
        <dbReference type="ARBA" id="ARBA00022475"/>
    </source>
</evidence>
<dbReference type="PANTHER" id="PTHR33452:SF1">
    <property type="entry name" value="INNER MEMBRANE PROTEIN YPHA-RELATED"/>
    <property type="match status" value="1"/>
</dbReference>
<dbReference type="AlphaFoldDB" id="A0A5C6UUS9"/>
<evidence type="ECO:0000313" key="8">
    <source>
        <dbReference type="EMBL" id="TXC74445.1"/>
    </source>
</evidence>
<reference evidence="8 9" key="1">
    <citation type="submission" date="2019-08" db="EMBL/GenBank/DDBJ databases">
        <title>Sphingorhabdus soil sp. nov., isolated from arctic soil.</title>
        <authorList>
            <person name="Liu Y."/>
        </authorList>
    </citation>
    <scope>NUCLEOTIDE SEQUENCE [LARGE SCALE GENOMIC DNA]</scope>
    <source>
        <strain evidence="8 9">D-2Q-5-6</strain>
    </source>
</reference>
<comment type="caution">
    <text evidence="8">The sequence shown here is derived from an EMBL/GenBank/DDBJ whole genome shotgun (WGS) entry which is preliminary data.</text>
</comment>
<dbReference type="GO" id="GO:0005886">
    <property type="term" value="C:plasma membrane"/>
    <property type="evidence" value="ECO:0007669"/>
    <property type="project" value="UniProtKB-SubCell"/>
</dbReference>
<dbReference type="OrthoDB" id="9810206at2"/>
<accession>A0A5C6UUS9</accession>
<evidence type="ECO:0000256" key="2">
    <source>
        <dbReference type="ARBA" id="ARBA00006679"/>
    </source>
</evidence>
<feature type="transmembrane region" description="Helical" evidence="7">
    <location>
        <begin position="46"/>
        <end position="65"/>
    </location>
</feature>